<feature type="region of interest" description="Disordered" evidence="1">
    <location>
        <begin position="1"/>
        <end position="32"/>
    </location>
</feature>
<keyword evidence="4" id="KW-1185">Reference proteome</keyword>
<protein>
    <submittedName>
        <fullName evidence="2 3">Uncharacterized protein</fullName>
    </submittedName>
</protein>
<dbReference type="EMBL" id="GL385404">
    <property type="protein sequence ID" value="EJT69507.1"/>
    <property type="molecule type" value="Genomic_DNA"/>
</dbReference>
<proteinExistence type="predicted"/>
<dbReference type="HOGENOM" id="CLU_1845225_0_0_1"/>
<sequence>MALADTAQAPGDADPRHLARHKRFMPPLETMEKIEPTDAVAIFFMSCPPGRVGRPKPTNPLSPSPSNSSSNSHRNRPRTQHAHARVWLESTALSSGPIRPRSAIAKNQDANQDVLPSMSHVPRSEMPPPTAPTVTTGLA</sequence>
<reference evidence="3" key="4">
    <citation type="journal article" date="2015" name="G3 (Bethesda)">
        <title>Genome sequences of three phytopathogenic species of the Magnaporthaceae family of fungi.</title>
        <authorList>
            <person name="Okagaki L.H."/>
            <person name="Nunes C.C."/>
            <person name="Sailsbery J."/>
            <person name="Clay B."/>
            <person name="Brown D."/>
            <person name="John T."/>
            <person name="Oh Y."/>
            <person name="Young N."/>
            <person name="Fitzgerald M."/>
            <person name="Haas B.J."/>
            <person name="Zeng Q."/>
            <person name="Young S."/>
            <person name="Adiconis X."/>
            <person name="Fan L."/>
            <person name="Levin J.Z."/>
            <person name="Mitchell T.K."/>
            <person name="Okubara P.A."/>
            <person name="Farman M.L."/>
            <person name="Kohn L.M."/>
            <person name="Birren B."/>
            <person name="Ma L.-J."/>
            <person name="Dean R.A."/>
        </authorList>
    </citation>
    <scope>NUCLEOTIDE SEQUENCE</scope>
    <source>
        <strain evidence="3">R3-111a-1</strain>
    </source>
</reference>
<dbReference type="Proteomes" id="UP000006039">
    <property type="component" value="Unassembled WGS sequence"/>
</dbReference>
<evidence type="ECO:0000313" key="2">
    <source>
        <dbReference type="EMBL" id="EJT69507.1"/>
    </source>
</evidence>
<accession>J3PHZ5</accession>
<reference evidence="3" key="5">
    <citation type="submission" date="2018-04" db="UniProtKB">
        <authorList>
            <consortium name="EnsemblFungi"/>
        </authorList>
    </citation>
    <scope>IDENTIFICATION</scope>
    <source>
        <strain evidence="3">R3-111a-1</strain>
    </source>
</reference>
<reference evidence="2" key="2">
    <citation type="submission" date="2010-07" db="EMBL/GenBank/DDBJ databases">
        <authorList>
            <consortium name="The Broad Institute Genome Sequencing Platform"/>
            <consortium name="Broad Institute Genome Sequencing Center for Infectious Disease"/>
            <person name="Ma L.-J."/>
            <person name="Dead R."/>
            <person name="Young S."/>
            <person name="Zeng Q."/>
            <person name="Koehrsen M."/>
            <person name="Alvarado L."/>
            <person name="Berlin A."/>
            <person name="Chapman S.B."/>
            <person name="Chen Z."/>
            <person name="Freedman E."/>
            <person name="Gellesch M."/>
            <person name="Goldberg J."/>
            <person name="Griggs A."/>
            <person name="Gujja S."/>
            <person name="Heilman E.R."/>
            <person name="Heiman D."/>
            <person name="Hepburn T."/>
            <person name="Howarth C."/>
            <person name="Jen D."/>
            <person name="Larson L."/>
            <person name="Mehta T."/>
            <person name="Neiman D."/>
            <person name="Pearson M."/>
            <person name="Roberts A."/>
            <person name="Saif S."/>
            <person name="Shea T."/>
            <person name="Shenoy N."/>
            <person name="Sisk P."/>
            <person name="Stolte C."/>
            <person name="Sykes S."/>
            <person name="Walk T."/>
            <person name="White J."/>
            <person name="Yandava C."/>
            <person name="Haas B."/>
            <person name="Nusbaum C."/>
            <person name="Birren B."/>
        </authorList>
    </citation>
    <scope>NUCLEOTIDE SEQUENCE</scope>
    <source>
        <strain evidence="2">R3-111a-1</strain>
    </source>
</reference>
<name>J3PHZ5_GAET3</name>
<gene>
    <name evidence="3" type="primary">20353584</name>
    <name evidence="2" type="ORF">GGTG_13126</name>
</gene>
<evidence type="ECO:0000313" key="4">
    <source>
        <dbReference type="Proteomes" id="UP000006039"/>
    </source>
</evidence>
<dbReference type="RefSeq" id="XP_009229292.1">
    <property type="nucleotide sequence ID" value="XM_009231028.1"/>
</dbReference>
<reference evidence="4" key="1">
    <citation type="submission" date="2010-07" db="EMBL/GenBank/DDBJ databases">
        <title>The genome sequence of Gaeumannomyces graminis var. tritici strain R3-111a-1.</title>
        <authorList>
            <consortium name="The Broad Institute Genome Sequencing Platform"/>
            <person name="Ma L.-J."/>
            <person name="Dead R."/>
            <person name="Young S."/>
            <person name="Zeng Q."/>
            <person name="Koehrsen M."/>
            <person name="Alvarado L."/>
            <person name="Berlin A."/>
            <person name="Chapman S.B."/>
            <person name="Chen Z."/>
            <person name="Freedman E."/>
            <person name="Gellesch M."/>
            <person name="Goldberg J."/>
            <person name="Griggs A."/>
            <person name="Gujja S."/>
            <person name="Heilman E.R."/>
            <person name="Heiman D."/>
            <person name="Hepburn T."/>
            <person name="Howarth C."/>
            <person name="Jen D."/>
            <person name="Larson L."/>
            <person name="Mehta T."/>
            <person name="Neiman D."/>
            <person name="Pearson M."/>
            <person name="Roberts A."/>
            <person name="Saif S."/>
            <person name="Shea T."/>
            <person name="Shenoy N."/>
            <person name="Sisk P."/>
            <person name="Stolte C."/>
            <person name="Sykes S."/>
            <person name="Walk T."/>
            <person name="White J."/>
            <person name="Yandava C."/>
            <person name="Haas B."/>
            <person name="Nusbaum C."/>
            <person name="Birren B."/>
        </authorList>
    </citation>
    <scope>NUCLEOTIDE SEQUENCE [LARGE SCALE GENOMIC DNA]</scope>
    <source>
        <strain evidence="4">R3-111a-1</strain>
    </source>
</reference>
<feature type="compositionally biased region" description="Basic residues" evidence="1">
    <location>
        <begin position="73"/>
        <end position="84"/>
    </location>
</feature>
<evidence type="ECO:0000256" key="1">
    <source>
        <dbReference type="SAM" id="MobiDB-lite"/>
    </source>
</evidence>
<dbReference type="AlphaFoldDB" id="J3PHZ5"/>
<dbReference type="GeneID" id="20353584"/>
<dbReference type="VEuPathDB" id="FungiDB:GGTG_13126"/>
<dbReference type="EnsemblFungi" id="EJT69507">
    <property type="protein sequence ID" value="EJT69507"/>
    <property type="gene ID" value="GGTG_13126"/>
</dbReference>
<evidence type="ECO:0000313" key="3">
    <source>
        <dbReference type="EnsemblFungi" id="EJT69507"/>
    </source>
</evidence>
<reference evidence="2" key="3">
    <citation type="submission" date="2010-09" db="EMBL/GenBank/DDBJ databases">
        <title>Annotation of Gaeumannomyces graminis var. tritici R3-111a-1.</title>
        <authorList>
            <consortium name="The Broad Institute Genome Sequencing Platform"/>
            <person name="Ma L.-J."/>
            <person name="Dead R."/>
            <person name="Young S.K."/>
            <person name="Zeng Q."/>
            <person name="Gargeya S."/>
            <person name="Fitzgerald M."/>
            <person name="Haas B."/>
            <person name="Abouelleil A."/>
            <person name="Alvarado L."/>
            <person name="Arachchi H.M."/>
            <person name="Berlin A."/>
            <person name="Brown A."/>
            <person name="Chapman S.B."/>
            <person name="Chen Z."/>
            <person name="Dunbar C."/>
            <person name="Freedman E."/>
            <person name="Gearin G."/>
            <person name="Gellesch M."/>
            <person name="Goldberg J."/>
            <person name="Griggs A."/>
            <person name="Gujja S."/>
            <person name="Heiman D."/>
            <person name="Howarth C."/>
            <person name="Larson L."/>
            <person name="Lui A."/>
            <person name="MacDonald P.J.P."/>
            <person name="Mehta T."/>
            <person name="Montmayeur A."/>
            <person name="Murphy C."/>
            <person name="Neiman D."/>
            <person name="Pearson M."/>
            <person name="Priest M."/>
            <person name="Roberts A."/>
            <person name="Saif S."/>
            <person name="Shea T."/>
            <person name="Shenoy N."/>
            <person name="Sisk P."/>
            <person name="Stolte C."/>
            <person name="Sykes S."/>
            <person name="Yandava C."/>
            <person name="Wortman J."/>
            <person name="Nusbaum C."/>
            <person name="Birren B."/>
        </authorList>
    </citation>
    <scope>NUCLEOTIDE SEQUENCE</scope>
    <source>
        <strain evidence="2">R3-111a-1</strain>
    </source>
</reference>
<organism evidence="2">
    <name type="scientific">Gaeumannomyces tritici (strain R3-111a-1)</name>
    <name type="common">Wheat and barley take-all root rot fungus</name>
    <name type="synonym">Gaeumannomyces graminis var. tritici</name>
    <dbReference type="NCBI Taxonomy" id="644352"/>
    <lineage>
        <taxon>Eukaryota</taxon>
        <taxon>Fungi</taxon>
        <taxon>Dikarya</taxon>
        <taxon>Ascomycota</taxon>
        <taxon>Pezizomycotina</taxon>
        <taxon>Sordariomycetes</taxon>
        <taxon>Sordariomycetidae</taxon>
        <taxon>Magnaporthales</taxon>
        <taxon>Magnaporthaceae</taxon>
        <taxon>Gaeumannomyces</taxon>
    </lineage>
</organism>
<feature type="region of interest" description="Disordered" evidence="1">
    <location>
        <begin position="46"/>
        <end position="139"/>
    </location>
</feature>